<gene>
    <name evidence="4" type="ORF">Ahu01nite_036010</name>
</gene>
<dbReference type="SUPFAM" id="SSF51735">
    <property type="entry name" value="NAD(P)-binding Rossmann-fold domains"/>
    <property type="match status" value="1"/>
</dbReference>
<comment type="similarity">
    <text evidence="1">Belongs to the NmrA-type oxidoreductase family.</text>
</comment>
<name>A0ABQ3ZPK7_9ACTN</name>
<dbReference type="Gene3D" id="3.90.25.10">
    <property type="entry name" value="UDP-galactose 4-epimerase, domain 1"/>
    <property type="match status" value="1"/>
</dbReference>
<evidence type="ECO:0000313" key="4">
    <source>
        <dbReference type="EMBL" id="GIE20499.1"/>
    </source>
</evidence>
<accession>A0ABQ3ZPK7</accession>
<evidence type="ECO:0000313" key="5">
    <source>
        <dbReference type="Proteomes" id="UP000603200"/>
    </source>
</evidence>
<keyword evidence="2" id="KW-0521">NADP</keyword>
<protein>
    <recommendedName>
        <fullName evidence="3">NmrA-like domain-containing protein</fullName>
    </recommendedName>
</protein>
<evidence type="ECO:0000259" key="3">
    <source>
        <dbReference type="Pfam" id="PF05368"/>
    </source>
</evidence>
<dbReference type="EMBL" id="BOMN01000041">
    <property type="protein sequence ID" value="GIE20499.1"/>
    <property type="molecule type" value="Genomic_DNA"/>
</dbReference>
<dbReference type="Proteomes" id="UP000603200">
    <property type="component" value="Unassembled WGS sequence"/>
</dbReference>
<feature type="domain" description="NmrA-like" evidence="3">
    <location>
        <begin position="2"/>
        <end position="277"/>
    </location>
</feature>
<dbReference type="PANTHER" id="PTHR42748:SF7">
    <property type="entry name" value="NMRA LIKE REDOX SENSOR 1-RELATED"/>
    <property type="match status" value="1"/>
</dbReference>
<dbReference type="PANTHER" id="PTHR42748">
    <property type="entry name" value="NITROGEN METABOLITE REPRESSION PROTEIN NMRA FAMILY MEMBER"/>
    <property type="match status" value="1"/>
</dbReference>
<dbReference type="InterPro" id="IPR008030">
    <property type="entry name" value="NmrA-like"/>
</dbReference>
<reference evidence="4 5" key="1">
    <citation type="submission" date="2021-01" db="EMBL/GenBank/DDBJ databases">
        <title>Whole genome shotgun sequence of Actinoplanes humidus NBRC 14915.</title>
        <authorList>
            <person name="Komaki H."/>
            <person name="Tamura T."/>
        </authorList>
    </citation>
    <scope>NUCLEOTIDE SEQUENCE [LARGE SCALE GENOMIC DNA]</scope>
    <source>
        <strain evidence="4 5">NBRC 14915</strain>
    </source>
</reference>
<dbReference type="InterPro" id="IPR036291">
    <property type="entry name" value="NAD(P)-bd_dom_sf"/>
</dbReference>
<proteinExistence type="inferred from homology"/>
<evidence type="ECO:0000256" key="2">
    <source>
        <dbReference type="ARBA" id="ARBA00022857"/>
    </source>
</evidence>
<keyword evidence="5" id="KW-1185">Reference proteome</keyword>
<dbReference type="InterPro" id="IPR051164">
    <property type="entry name" value="NmrA-like_oxidored"/>
</dbReference>
<sequence length="287" mass="31406">MIGGTGAMGGAVVRRLVRDDVVVKVLTRSPGQRENAVKGDLNDPESLRDALIGVDHVFANTDFFNTASVLGEHRQGIALLEAARDAGVKRFIWSSLDGAAALTGGRIPVPHYDAKAAVAAHINTMRSEEFMRQEEDGWFSEHVRILTTAPYFENLYALAPQDGHVFALPLGEGKWPLIALDDIAWFAGHLFANWEIGDLAVVGESLSGAEIAAVFERVTGTPSLYQPVPLDVFQDAIPGVGHDLAAMFRFFQERELDRDVSALREIHPSLMTFEAWLRSTGWDGSPR</sequence>
<dbReference type="Gene3D" id="3.40.50.720">
    <property type="entry name" value="NAD(P)-binding Rossmann-like Domain"/>
    <property type="match status" value="1"/>
</dbReference>
<dbReference type="Pfam" id="PF05368">
    <property type="entry name" value="NmrA"/>
    <property type="match status" value="1"/>
</dbReference>
<comment type="caution">
    <text evidence="4">The sequence shown here is derived from an EMBL/GenBank/DDBJ whole genome shotgun (WGS) entry which is preliminary data.</text>
</comment>
<organism evidence="4 5">
    <name type="scientific">Winogradskya humida</name>
    <dbReference type="NCBI Taxonomy" id="113566"/>
    <lineage>
        <taxon>Bacteria</taxon>
        <taxon>Bacillati</taxon>
        <taxon>Actinomycetota</taxon>
        <taxon>Actinomycetes</taxon>
        <taxon>Micromonosporales</taxon>
        <taxon>Micromonosporaceae</taxon>
        <taxon>Winogradskya</taxon>
    </lineage>
</organism>
<evidence type="ECO:0000256" key="1">
    <source>
        <dbReference type="ARBA" id="ARBA00006328"/>
    </source>
</evidence>